<comment type="caution">
    <text evidence="4">The sequence shown here is derived from an EMBL/GenBank/DDBJ whole genome shotgun (WGS) entry which is preliminary data.</text>
</comment>
<evidence type="ECO:0008006" key="6">
    <source>
        <dbReference type="Google" id="ProtNLM"/>
    </source>
</evidence>
<sequence length="243" mass="27133">MKLRDKVVVVTGATGGIGVKLCEELDKKGSKLILISKDDDKLKKLAKSLKHAQFIAFDFTHLANYEDLEKAIRVKCDQVDILINNAGIGIYKTIEEADFHDWNESLSINATFPFLLIKSLLPILKISEKALILNVGTGMGKIPTGGRSLYCASKAALRLLSMSLSKEYQGTNIHFVHVALGSTLTGFGPLTLKEKQEENLKGKAYFTADWVAEKFVEIIEMEDFEDEIELYPSQYTGKNWNIK</sequence>
<gene>
    <name evidence="4" type="ORF">A3D01_05015</name>
</gene>
<dbReference type="PANTHER" id="PTHR44196">
    <property type="entry name" value="DEHYDROGENASE/REDUCTASE SDR FAMILY MEMBER 7B"/>
    <property type="match status" value="1"/>
</dbReference>
<evidence type="ECO:0000256" key="2">
    <source>
        <dbReference type="ARBA" id="ARBA00023002"/>
    </source>
</evidence>
<accession>A0A1F7Z041</accession>
<organism evidence="4 5">
    <name type="scientific">Candidatus Woesebacteria bacterium RIFCSPHIGHO2_02_FULL_39_13</name>
    <dbReference type="NCBI Taxonomy" id="1802505"/>
    <lineage>
        <taxon>Bacteria</taxon>
        <taxon>Candidatus Woeseibacteriota</taxon>
    </lineage>
</organism>
<dbReference type="GO" id="GO:0016491">
    <property type="term" value="F:oxidoreductase activity"/>
    <property type="evidence" value="ECO:0007669"/>
    <property type="project" value="UniProtKB-KW"/>
</dbReference>
<dbReference type="CDD" id="cd05233">
    <property type="entry name" value="SDR_c"/>
    <property type="match status" value="1"/>
</dbReference>
<dbReference type="InterPro" id="IPR002347">
    <property type="entry name" value="SDR_fam"/>
</dbReference>
<dbReference type="STRING" id="1802505.A3D01_05015"/>
<dbReference type="Proteomes" id="UP000177169">
    <property type="component" value="Unassembled WGS sequence"/>
</dbReference>
<keyword evidence="2" id="KW-0560">Oxidoreductase</keyword>
<dbReference type="SUPFAM" id="SSF51735">
    <property type="entry name" value="NAD(P)-binding Rossmann-fold domains"/>
    <property type="match status" value="1"/>
</dbReference>
<protein>
    <recommendedName>
        <fullName evidence="6">Short-chain dehydrogenase</fullName>
    </recommendedName>
</protein>
<comment type="similarity">
    <text evidence="1 3">Belongs to the short-chain dehydrogenases/reductases (SDR) family.</text>
</comment>
<proteinExistence type="inferred from homology"/>
<dbReference type="InterPro" id="IPR036291">
    <property type="entry name" value="NAD(P)-bd_dom_sf"/>
</dbReference>
<dbReference type="PANTHER" id="PTHR44196:SF1">
    <property type="entry name" value="DEHYDROGENASE_REDUCTASE SDR FAMILY MEMBER 7B"/>
    <property type="match status" value="1"/>
</dbReference>
<evidence type="ECO:0000256" key="3">
    <source>
        <dbReference type="RuleBase" id="RU000363"/>
    </source>
</evidence>
<dbReference type="EMBL" id="MGGR01000027">
    <property type="protein sequence ID" value="OGM32907.1"/>
    <property type="molecule type" value="Genomic_DNA"/>
</dbReference>
<dbReference type="PRINTS" id="PR00081">
    <property type="entry name" value="GDHRDH"/>
</dbReference>
<evidence type="ECO:0000256" key="1">
    <source>
        <dbReference type="ARBA" id="ARBA00006484"/>
    </source>
</evidence>
<reference evidence="4 5" key="1">
    <citation type="journal article" date="2016" name="Nat. Commun.">
        <title>Thousands of microbial genomes shed light on interconnected biogeochemical processes in an aquifer system.</title>
        <authorList>
            <person name="Anantharaman K."/>
            <person name="Brown C.T."/>
            <person name="Hug L.A."/>
            <person name="Sharon I."/>
            <person name="Castelle C.J."/>
            <person name="Probst A.J."/>
            <person name="Thomas B.C."/>
            <person name="Singh A."/>
            <person name="Wilkins M.J."/>
            <person name="Karaoz U."/>
            <person name="Brodie E.L."/>
            <person name="Williams K.H."/>
            <person name="Hubbard S.S."/>
            <person name="Banfield J.F."/>
        </authorList>
    </citation>
    <scope>NUCLEOTIDE SEQUENCE [LARGE SCALE GENOMIC DNA]</scope>
</reference>
<dbReference type="AlphaFoldDB" id="A0A1F7Z041"/>
<dbReference type="Pfam" id="PF00106">
    <property type="entry name" value="adh_short"/>
    <property type="match status" value="1"/>
</dbReference>
<evidence type="ECO:0000313" key="4">
    <source>
        <dbReference type="EMBL" id="OGM32907.1"/>
    </source>
</evidence>
<dbReference type="Gene3D" id="3.40.50.720">
    <property type="entry name" value="NAD(P)-binding Rossmann-like Domain"/>
    <property type="match status" value="1"/>
</dbReference>
<evidence type="ECO:0000313" key="5">
    <source>
        <dbReference type="Proteomes" id="UP000177169"/>
    </source>
</evidence>
<dbReference type="GO" id="GO:0016020">
    <property type="term" value="C:membrane"/>
    <property type="evidence" value="ECO:0007669"/>
    <property type="project" value="TreeGrafter"/>
</dbReference>
<dbReference type="PRINTS" id="PR00080">
    <property type="entry name" value="SDRFAMILY"/>
</dbReference>
<name>A0A1F7Z041_9BACT</name>